<dbReference type="STRING" id="1006576.DTL3_0583"/>
<proteinExistence type="predicted"/>
<evidence type="ECO:0000313" key="3">
    <source>
        <dbReference type="Proteomes" id="UP000032809"/>
    </source>
</evidence>
<evidence type="ECO:0000259" key="1">
    <source>
        <dbReference type="Pfam" id="PF13788"/>
    </source>
</evidence>
<dbReference type="OrthoDB" id="8595425at2"/>
<dbReference type="PATRIC" id="fig|1006576.9.peg.569"/>
<dbReference type="KEGG" id="dtn:DTL3_0583"/>
<gene>
    <name evidence="2" type="ORF">DTL3_0583</name>
</gene>
<name>A0A0C7NIZ4_DEFTU</name>
<sequence>MTINIVKENNIKIAIVNSQEVIIKDVQSALDFMMTMLYKTGCDRIIINKEAICEDFFDLKTKIAGEILQKFVNYQVKIAIVGDFSKYSSKSLKDFIYESNNGNHFFFLPDELTAVRKLSSF</sequence>
<keyword evidence="3" id="KW-1185">Reference proteome</keyword>
<protein>
    <recommendedName>
        <fullName evidence="1">DUF4180 domain-containing protein</fullName>
    </recommendedName>
</protein>
<dbReference type="RefSeq" id="WP_045087451.1">
    <property type="nucleotide sequence ID" value="NZ_LN824141.1"/>
</dbReference>
<feature type="domain" description="DUF4180" evidence="1">
    <location>
        <begin position="9"/>
        <end position="118"/>
    </location>
</feature>
<dbReference type="Pfam" id="PF13788">
    <property type="entry name" value="DUF4180"/>
    <property type="match status" value="1"/>
</dbReference>
<dbReference type="InterPro" id="IPR025438">
    <property type="entry name" value="DUF4180"/>
</dbReference>
<dbReference type="AlphaFoldDB" id="A0A0C7NIZ4"/>
<dbReference type="EMBL" id="LN824141">
    <property type="protein sequence ID" value="CEP77901.1"/>
    <property type="molecule type" value="Genomic_DNA"/>
</dbReference>
<accession>A0A0C7NIZ4</accession>
<organism evidence="2 3">
    <name type="scientific">Defluviitoga tunisiensis</name>
    <dbReference type="NCBI Taxonomy" id="1006576"/>
    <lineage>
        <taxon>Bacteria</taxon>
        <taxon>Thermotogati</taxon>
        <taxon>Thermotogota</taxon>
        <taxon>Thermotogae</taxon>
        <taxon>Petrotogales</taxon>
        <taxon>Petrotogaceae</taxon>
        <taxon>Defluviitoga</taxon>
    </lineage>
</organism>
<evidence type="ECO:0000313" key="2">
    <source>
        <dbReference type="EMBL" id="CEP77901.1"/>
    </source>
</evidence>
<reference evidence="3" key="1">
    <citation type="submission" date="2014-11" db="EMBL/GenBank/DDBJ databases">
        <authorList>
            <person name="Wibberg D."/>
        </authorList>
    </citation>
    <scope>NUCLEOTIDE SEQUENCE [LARGE SCALE GENOMIC DNA]</scope>
    <source>
        <strain evidence="3">L3</strain>
    </source>
</reference>
<dbReference type="Proteomes" id="UP000032809">
    <property type="component" value="Chromosome I"/>
</dbReference>
<dbReference type="HOGENOM" id="CLU_151995_1_0_0"/>